<evidence type="ECO:0000256" key="1">
    <source>
        <dbReference type="SAM" id="MobiDB-lite"/>
    </source>
</evidence>
<dbReference type="RefSeq" id="WP_419193556.1">
    <property type="nucleotide sequence ID" value="NZ_CP036279.1"/>
</dbReference>
<keyword evidence="3" id="KW-1185">Reference proteome</keyword>
<dbReference type="EMBL" id="CP036279">
    <property type="protein sequence ID" value="QDU61645.1"/>
    <property type="molecule type" value="Genomic_DNA"/>
</dbReference>
<evidence type="ECO:0000313" key="3">
    <source>
        <dbReference type="Proteomes" id="UP000317093"/>
    </source>
</evidence>
<accession>A0A518B3U1</accession>
<dbReference type="AlphaFoldDB" id="A0A518B3U1"/>
<organism evidence="2 3">
    <name type="scientific">Kolteria novifilia</name>
    <dbReference type="NCBI Taxonomy" id="2527975"/>
    <lineage>
        <taxon>Bacteria</taxon>
        <taxon>Pseudomonadati</taxon>
        <taxon>Planctomycetota</taxon>
        <taxon>Planctomycetia</taxon>
        <taxon>Kolteriales</taxon>
        <taxon>Kolteriaceae</taxon>
        <taxon>Kolteria</taxon>
    </lineage>
</organism>
<feature type="compositionally biased region" description="Basic and acidic residues" evidence="1">
    <location>
        <begin position="8"/>
        <end position="18"/>
    </location>
</feature>
<name>A0A518B3U1_9BACT</name>
<reference evidence="2 3" key="1">
    <citation type="submission" date="2019-02" db="EMBL/GenBank/DDBJ databases">
        <title>Deep-cultivation of Planctomycetes and their phenomic and genomic characterization uncovers novel biology.</title>
        <authorList>
            <person name="Wiegand S."/>
            <person name="Jogler M."/>
            <person name="Boedeker C."/>
            <person name="Pinto D."/>
            <person name="Vollmers J."/>
            <person name="Rivas-Marin E."/>
            <person name="Kohn T."/>
            <person name="Peeters S.H."/>
            <person name="Heuer A."/>
            <person name="Rast P."/>
            <person name="Oberbeckmann S."/>
            <person name="Bunk B."/>
            <person name="Jeske O."/>
            <person name="Meyerdierks A."/>
            <person name="Storesund J.E."/>
            <person name="Kallscheuer N."/>
            <person name="Luecker S."/>
            <person name="Lage O.M."/>
            <person name="Pohl T."/>
            <person name="Merkel B.J."/>
            <person name="Hornburger P."/>
            <person name="Mueller R.-W."/>
            <person name="Bruemmer F."/>
            <person name="Labrenz M."/>
            <person name="Spormann A.M."/>
            <person name="Op den Camp H."/>
            <person name="Overmann J."/>
            <person name="Amann R."/>
            <person name="Jetten M.S.M."/>
            <person name="Mascher T."/>
            <person name="Medema M.H."/>
            <person name="Devos D.P."/>
            <person name="Kaster A.-K."/>
            <person name="Ovreas L."/>
            <person name="Rohde M."/>
            <person name="Galperin M.Y."/>
            <person name="Jogler C."/>
        </authorList>
    </citation>
    <scope>NUCLEOTIDE SEQUENCE [LARGE SCALE GENOMIC DNA]</scope>
    <source>
        <strain evidence="2 3">Pan216</strain>
    </source>
</reference>
<gene>
    <name evidence="2" type="ORF">Pan216_25060</name>
</gene>
<dbReference type="Proteomes" id="UP000317093">
    <property type="component" value="Chromosome"/>
</dbReference>
<evidence type="ECO:0000313" key="2">
    <source>
        <dbReference type="EMBL" id="QDU61645.1"/>
    </source>
</evidence>
<protein>
    <submittedName>
        <fullName evidence="2">Uncharacterized protein</fullName>
    </submittedName>
</protein>
<sequence>MTISGGGRRGDAKLREDNAPQATNMPPLVGADALPIFDITRTP</sequence>
<proteinExistence type="predicted"/>
<dbReference type="KEGG" id="knv:Pan216_25060"/>
<feature type="region of interest" description="Disordered" evidence="1">
    <location>
        <begin position="1"/>
        <end position="43"/>
    </location>
</feature>